<dbReference type="PANTHER" id="PTHR45180">
    <property type="entry name" value="OS01G0307686 PROTEIN"/>
    <property type="match status" value="1"/>
</dbReference>
<dbReference type="EMBL" id="JBHSJJ010000006">
    <property type="protein sequence ID" value="MFC4872368.1"/>
    <property type="molecule type" value="Genomic_DNA"/>
</dbReference>
<evidence type="ECO:0000259" key="1">
    <source>
        <dbReference type="Pfam" id="PF08241"/>
    </source>
</evidence>
<dbReference type="Proteomes" id="UP001595818">
    <property type="component" value="Unassembled WGS sequence"/>
</dbReference>
<keyword evidence="2" id="KW-0489">Methyltransferase</keyword>
<comment type="caution">
    <text evidence="2">The sequence shown here is derived from an EMBL/GenBank/DDBJ whole genome shotgun (WGS) entry which is preliminary data.</text>
</comment>
<evidence type="ECO:0000313" key="2">
    <source>
        <dbReference type="EMBL" id="MFC4872368.1"/>
    </source>
</evidence>
<dbReference type="InterPro" id="IPR029063">
    <property type="entry name" value="SAM-dependent_MTases_sf"/>
</dbReference>
<keyword evidence="2" id="KW-0808">Transferase</keyword>
<dbReference type="Pfam" id="PF08241">
    <property type="entry name" value="Methyltransf_11"/>
    <property type="match status" value="1"/>
</dbReference>
<dbReference type="GO" id="GO:0008168">
    <property type="term" value="F:methyltransferase activity"/>
    <property type="evidence" value="ECO:0007669"/>
    <property type="project" value="UniProtKB-KW"/>
</dbReference>
<name>A0ABV9T177_9BACT</name>
<sequence>MKDNFSTKADDYARYRPEYPDAVFEYLEHILPRKENAWDCATGNGQVAVRLASFFDQVYATDISKSQLEHAHRHPNIQYSLQPAEKTGFPAGFFDLITVGQAIHWFDFERFYPEVKRTARKNALLVILGYGRIQVNPNIDQCIDELYTHIVGKYWDAERKYVEEGYRTIPFPFEELPVPVFHLSMDWTLGHLRGYLETWSAVKHYMRHHQKNPVAIIYPKLKAGWGEQEKRTVNFPLLLRIGKIN</sequence>
<keyword evidence="3" id="KW-1185">Reference proteome</keyword>
<gene>
    <name evidence="2" type="ORF">ACFPFU_11770</name>
</gene>
<dbReference type="CDD" id="cd02440">
    <property type="entry name" value="AdoMet_MTases"/>
    <property type="match status" value="1"/>
</dbReference>
<dbReference type="InterPro" id="IPR013216">
    <property type="entry name" value="Methyltransf_11"/>
</dbReference>
<evidence type="ECO:0000313" key="3">
    <source>
        <dbReference type="Proteomes" id="UP001595818"/>
    </source>
</evidence>
<protein>
    <submittedName>
        <fullName evidence="2">Class I SAM-dependent methyltransferase</fullName>
        <ecNumber evidence="2">2.1.1.-</ecNumber>
    </submittedName>
</protein>
<dbReference type="EC" id="2.1.1.-" evidence="2"/>
<dbReference type="SUPFAM" id="SSF53335">
    <property type="entry name" value="S-adenosyl-L-methionine-dependent methyltransferases"/>
    <property type="match status" value="1"/>
</dbReference>
<dbReference type="Gene3D" id="3.40.50.150">
    <property type="entry name" value="Vaccinia Virus protein VP39"/>
    <property type="match status" value="1"/>
</dbReference>
<proteinExistence type="predicted"/>
<organism evidence="2 3">
    <name type="scientific">Negadavirga shengliensis</name>
    <dbReference type="NCBI Taxonomy" id="1389218"/>
    <lineage>
        <taxon>Bacteria</taxon>
        <taxon>Pseudomonadati</taxon>
        <taxon>Bacteroidota</taxon>
        <taxon>Cytophagia</taxon>
        <taxon>Cytophagales</taxon>
        <taxon>Cyclobacteriaceae</taxon>
        <taxon>Negadavirga</taxon>
    </lineage>
</organism>
<dbReference type="GO" id="GO:0032259">
    <property type="term" value="P:methylation"/>
    <property type="evidence" value="ECO:0007669"/>
    <property type="project" value="UniProtKB-KW"/>
</dbReference>
<dbReference type="RefSeq" id="WP_377064703.1">
    <property type="nucleotide sequence ID" value="NZ_JBHSJJ010000006.1"/>
</dbReference>
<reference evidence="3" key="1">
    <citation type="journal article" date="2019" name="Int. J. Syst. Evol. Microbiol.">
        <title>The Global Catalogue of Microorganisms (GCM) 10K type strain sequencing project: providing services to taxonomists for standard genome sequencing and annotation.</title>
        <authorList>
            <consortium name="The Broad Institute Genomics Platform"/>
            <consortium name="The Broad Institute Genome Sequencing Center for Infectious Disease"/>
            <person name="Wu L."/>
            <person name="Ma J."/>
        </authorList>
    </citation>
    <scope>NUCLEOTIDE SEQUENCE [LARGE SCALE GENOMIC DNA]</scope>
    <source>
        <strain evidence="3">CGMCC 4.7466</strain>
    </source>
</reference>
<feature type="domain" description="Methyltransferase type 11" evidence="1">
    <location>
        <begin position="39"/>
        <end position="127"/>
    </location>
</feature>
<dbReference type="PANTHER" id="PTHR45180:SF1">
    <property type="entry name" value="OS01G0307686 PROTEIN"/>
    <property type="match status" value="1"/>
</dbReference>
<accession>A0ABV9T177</accession>